<dbReference type="EC" id="2.1.1.177" evidence="5"/>
<gene>
    <name evidence="5" type="primary">rlmH</name>
    <name evidence="6" type="ORF">FRD01_00465</name>
</gene>
<dbReference type="OrthoDB" id="9806643at2"/>
<evidence type="ECO:0000256" key="4">
    <source>
        <dbReference type="ARBA" id="ARBA00038303"/>
    </source>
</evidence>
<accession>A0A5B8XLC4</accession>
<dbReference type="HAMAP" id="MF_00658">
    <property type="entry name" value="23SrRNA_methyltr_H"/>
    <property type="match status" value="1"/>
</dbReference>
<evidence type="ECO:0000313" key="6">
    <source>
        <dbReference type="EMBL" id="QED25758.1"/>
    </source>
</evidence>
<keyword evidence="1 5" id="KW-0489">Methyltransferase</keyword>
<dbReference type="PANTHER" id="PTHR33603">
    <property type="entry name" value="METHYLTRANSFERASE"/>
    <property type="match status" value="1"/>
</dbReference>
<feature type="binding site" evidence="5">
    <location>
        <position position="113"/>
    </location>
    <ligand>
        <name>S-adenosyl-L-methionine</name>
        <dbReference type="ChEBI" id="CHEBI:59789"/>
    </ligand>
</feature>
<evidence type="ECO:0000313" key="7">
    <source>
        <dbReference type="Proteomes" id="UP000321595"/>
    </source>
</evidence>
<keyword evidence="5" id="KW-0698">rRNA processing</keyword>
<dbReference type="Gene3D" id="3.40.1280.10">
    <property type="match status" value="1"/>
</dbReference>
<dbReference type="PIRSF" id="PIRSF004505">
    <property type="entry name" value="MT_bac"/>
    <property type="match status" value="1"/>
</dbReference>
<keyword evidence="3 5" id="KW-0949">S-adenosyl-L-methionine</keyword>
<dbReference type="Pfam" id="PF02590">
    <property type="entry name" value="SPOUT_MTase"/>
    <property type="match status" value="1"/>
</dbReference>
<evidence type="ECO:0000256" key="1">
    <source>
        <dbReference type="ARBA" id="ARBA00022603"/>
    </source>
</evidence>
<sequence>MFRSVAKKGGVKVKIVVRSVGKTKDKRLKQLSEEYLKRSNHYLSVVAEEVREGSGRIEEIKAQEAANLTQGISPDSILISMDERGEEMTSEAFSKFIETHMIHGTRYIYFMIGGAAGLDPELMEQSQKRLSLSKMTLPHEMARTILFEQIYRAFTIIRGEPYHKD</sequence>
<organism evidence="6 7">
    <name type="scientific">Microvenator marinus</name>
    <dbReference type="NCBI Taxonomy" id="2600177"/>
    <lineage>
        <taxon>Bacteria</taxon>
        <taxon>Deltaproteobacteria</taxon>
        <taxon>Bradymonadales</taxon>
        <taxon>Microvenatoraceae</taxon>
        <taxon>Microvenator</taxon>
    </lineage>
</organism>
<dbReference type="InterPro" id="IPR003742">
    <property type="entry name" value="RlmH-like"/>
</dbReference>
<comment type="function">
    <text evidence="5">Specifically methylates the pseudouridine at position 1915 (m3Psi1915) in 23S rRNA.</text>
</comment>
<evidence type="ECO:0000256" key="5">
    <source>
        <dbReference type="HAMAP-Rule" id="MF_00658"/>
    </source>
</evidence>
<comment type="caution">
    <text evidence="5">Lacks conserved residue(s) required for the propagation of feature annotation.</text>
</comment>
<dbReference type="PANTHER" id="PTHR33603:SF1">
    <property type="entry name" value="RIBOSOMAL RNA LARGE SUBUNIT METHYLTRANSFERASE H"/>
    <property type="match status" value="1"/>
</dbReference>
<dbReference type="GO" id="GO:0070038">
    <property type="term" value="F:rRNA (pseudouridine-N3-)-methyltransferase activity"/>
    <property type="evidence" value="ECO:0007669"/>
    <property type="project" value="UniProtKB-UniRule"/>
</dbReference>
<dbReference type="InterPro" id="IPR029028">
    <property type="entry name" value="Alpha/beta_knot_MTases"/>
</dbReference>
<dbReference type="GO" id="GO:0005737">
    <property type="term" value="C:cytoplasm"/>
    <property type="evidence" value="ECO:0007669"/>
    <property type="project" value="UniProtKB-SubCell"/>
</dbReference>
<evidence type="ECO:0000256" key="3">
    <source>
        <dbReference type="ARBA" id="ARBA00022691"/>
    </source>
</evidence>
<dbReference type="Proteomes" id="UP000321595">
    <property type="component" value="Chromosome"/>
</dbReference>
<keyword evidence="2 5" id="KW-0808">Transferase</keyword>
<comment type="similarity">
    <text evidence="4 5">Belongs to the RNA methyltransferase RlmH family.</text>
</comment>
<dbReference type="SUPFAM" id="SSF75217">
    <property type="entry name" value="alpha/beta knot"/>
    <property type="match status" value="1"/>
</dbReference>
<dbReference type="AlphaFoldDB" id="A0A5B8XLC4"/>
<reference evidence="6 7" key="1">
    <citation type="submission" date="2019-08" db="EMBL/GenBank/DDBJ databases">
        <authorList>
            <person name="Liang Q."/>
        </authorList>
    </citation>
    <scope>NUCLEOTIDE SEQUENCE [LARGE SCALE GENOMIC DNA]</scope>
    <source>
        <strain evidence="6 7">V1718</strain>
    </source>
</reference>
<dbReference type="KEGG" id="bbae:FRD01_00465"/>
<keyword evidence="7" id="KW-1185">Reference proteome</keyword>
<name>A0A5B8XLC4_9DELT</name>
<comment type="catalytic activity">
    <reaction evidence="5">
        <text>pseudouridine(1915) in 23S rRNA + S-adenosyl-L-methionine = N(3)-methylpseudouridine(1915) in 23S rRNA + S-adenosyl-L-homocysteine + H(+)</text>
        <dbReference type="Rhea" id="RHEA:42752"/>
        <dbReference type="Rhea" id="RHEA-COMP:10221"/>
        <dbReference type="Rhea" id="RHEA-COMP:10222"/>
        <dbReference type="ChEBI" id="CHEBI:15378"/>
        <dbReference type="ChEBI" id="CHEBI:57856"/>
        <dbReference type="ChEBI" id="CHEBI:59789"/>
        <dbReference type="ChEBI" id="CHEBI:65314"/>
        <dbReference type="ChEBI" id="CHEBI:74486"/>
        <dbReference type="EC" id="2.1.1.177"/>
    </reaction>
</comment>
<comment type="subcellular location">
    <subcellularLocation>
        <location evidence="5">Cytoplasm</location>
    </subcellularLocation>
</comment>
<protein>
    <recommendedName>
        <fullName evidence="5">Ribosomal RNA large subunit methyltransferase H</fullName>
        <ecNumber evidence="5">2.1.1.177</ecNumber>
    </recommendedName>
    <alternativeName>
        <fullName evidence="5">23S rRNA (pseudouridine1915-N3)-methyltransferase</fullName>
    </alternativeName>
    <alternativeName>
        <fullName evidence="5">23S rRNA m3Psi1915 methyltransferase</fullName>
    </alternativeName>
    <alternativeName>
        <fullName evidence="5">rRNA (pseudouridine-N3-)-methyltransferase RlmH</fullName>
    </alternativeName>
</protein>
<comment type="subunit">
    <text evidence="5">Homodimer.</text>
</comment>
<feature type="binding site" evidence="5">
    <location>
        <begin position="132"/>
        <end position="137"/>
    </location>
    <ligand>
        <name>S-adenosyl-L-methionine</name>
        <dbReference type="ChEBI" id="CHEBI:59789"/>
    </ligand>
</feature>
<dbReference type="CDD" id="cd18081">
    <property type="entry name" value="RlmH-like"/>
    <property type="match status" value="1"/>
</dbReference>
<dbReference type="InterPro" id="IPR029026">
    <property type="entry name" value="tRNA_m1G_MTases_N"/>
</dbReference>
<evidence type="ECO:0000256" key="2">
    <source>
        <dbReference type="ARBA" id="ARBA00022679"/>
    </source>
</evidence>
<keyword evidence="5" id="KW-0963">Cytoplasm</keyword>
<dbReference type="EMBL" id="CP042467">
    <property type="protein sequence ID" value="QED25758.1"/>
    <property type="molecule type" value="Genomic_DNA"/>
</dbReference>
<proteinExistence type="inferred from homology"/>